<sequence>MKVARCHMTKRSLPQTCEEIFEKALSDVLRGENYLEISRLEAILGNSQS</sequence>
<organism evidence="1 2">
    <name type="scientific">Daphnia pulex</name>
    <name type="common">Water flea</name>
    <dbReference type="NCBI Taxonomy" id="6669"/>
    <lineage>
        <taxon>Eukaryota</taxon>
        <taxon>Metazoa</taxon>
        <taxon>Ecdysozoa</taxon>
        <taxon>Arthropoda</taxon>
        <taxon>Crustacea</taxon>
        <taxon>Branchiopoda</taxon>
        <taxon>Diplostraca</taxon>
        <taxon>Cladocera</taxon>
        <taxon>Anomopoda</taxon>
        <taxon>Daphniidae</taxon>
        <taxon>Daphnia</taxon>
    </lineage>
</organism>
<name>E9HGE6_DAPPU</name>
<gene>
    <name evidence="1" type="ORF">DAPPUDRAFT_258995</name>
</gene>
<evidence type="ECO:0000313" key="2">
    <source>
        <dbReference type="Proteomes" id="UP000000305"/>
    </source>
</evidence>
<keyword evidence="2" id="KW-1185">Reference proteome</keyword>
<evidence type="ECO:0000313" key="1">
    <source>
        <dbReference type="EMBL" id="EFX69215.1"/>
    </source>
</evidence>
<dbReference type="HOGENOM" id="CLU_3144314_0_0_1"/>
<proteinExistence type="predicted"/>
<reference evidence="1 2" key="1">
    <citation type="journal article" date="2011" name="Science">
        <title>The ecoresponsive genome of Daphnia pulex.</title>
        <authorList>
            <person name="Colbourne J.K."/>
            <person name="Pfrender M.E."/>
            <person name="Gilbert D."/>
            <person name="Thomas W.K."/>
            <person name="Tucker A."/>
            <person name="Oakley T.H."/>
            <person name="Tokishita S."/>
            <person name="Aerts A."/>
            <person name="Arnold G.J."/>
            <person name="Basu M.K."/>
            <person name="Bauer D.J."/>
            <person name="Caceres C.E."/>
            <person name="Carmel L."/>
            <person name="Casola C."/>
            <person name="Choi J.H."/>
            <person name="Detter J.C."/>
            <person name="Dong Q."/>
            <person name="Dusheyko S."/>
            <person name="Eads B.D."/>
            <person name="Frohlich T."/>
            <person name="Geiler-Samerotte K.A."/>
            <person name="Gerlach D."/>
            <person name="Hatcher P."/>
            <person name="Jogdeo S."/>
            <person name="Krijgsveld J."/>
            <person name="Kriventseva E.V."/>
            <person name="Kultz D."/>
            <person name="Laforsch C."/>
            <person name="Lindquist E."/>
            <person name="Lopez J."/>
            <person name="Manak J.R."/>
            <person name="Muller J."/>
            <person name="Pangilinan J."/>
            <person name="Patwardhan R.P."/>
            <person name="Pitluck S."/>
            <person name="Pritham E.J."/>
            <person name="Rechtsteiner A."/>
            <person name="Rho M."/>
            <person name="Rogozin I.B."/>
            <person name="Sakarya O."/>
            <person name="Salamov A."/>
            <person name="Schaack S."/>
            <person name="Shapiro H."/>
            <person name="Shiga Y."/>
            <person name="Skalitzky C."/>
            <person name="Smith Z."/>
            <person name="Souvorov A."/>
            <person name="Sung W."/>
            <person name="Tang Z."/>
            <person name="Tsuchiya D."/>
            <person name="Tu H."/>
            <person name="Vos H."/>
            <person name="Wang M."/>
            <person name="Wolf Y.I."/>
            <person name="Yamagata H."/>
            <person name="Yamada T."/>
            <person name="Ye Y."/>
            <person name="Shaw J.R."/>
            <person name="Andrews J."/>
            <person name="Crease T.J."/>
            <person name="Tang H."/>
            <person name="Lucas S.M."/>
            <person name="Robertson H.M."/>
            <person name="Bork P."/>
            <person name="Koonin E.V."/>
            <person name="Zdobnov E.M."/>
            <person name="Grigoriev I.V."/>
            <person name="Lynch M."/>
            <person name="Boore J.L."/>
        </authorList>
    </citation>
    <scope>NUCLEOTIDE SEQUENCE [LARGE SCALE GENOMIC DNA]</scope>
</reference>
<dbReference type="InParanoid" id="E9HGE6"/>
<dbReference type="Proteomes" id="UP000000305">
    <property type="component" value="Unassembled WGS sequence"/>
</dbReference>
<accession>E9HGE6</accession>
<dbReference type="KEGG" id="dpx:DAPPUDRAFT_258995"/>
<dbReference type="AlphaFoldDB" id="E9HGE6"/>
<dbReference type="EMBL" id="GL732640">
    <property type="protein sequence ID" value="EFX69215.1"/>
    <property type="molecule type" value="Genomic_DNA"/>
</dbReference>
<protein>
    <submittedName>
        <fullName evidence="1">Uncharacterized protein</fullName>
    </submittedName>
</protein>